<evidence type="ECO:0000313" key="4">
    <source>
        <dbReference type="EMBL" id="PVY95725.1"/>
    </source>
</evidence>
<comment type="cofactor">
    <cofactor evidence="2">
        <name>a divalent metal cation</name>
        <dbReference type="ChEBI" id="CHEBI:60240"/>
    </cofactor>
</comment>
<keyword evidence="2" id="KW-0479">Metal-binding</keyword>
<dbReference type="InterPro" id="IPR041802">
    <property type="entry name" value="MPP_YfcE"/>
</dbReference>
<evidence type="ECO:0000256" key="2">
    <source>
        <dbReference type="RuleBase" id="RU362039"/>
    </source>
</evidence>
<reference evidence="4 5" key="1">
    <citation type="submission" date="2018-04" db="EMBL/GenBank/DDBJ databases">
        <title>Genomic Encyclopedia of Type Strains, Phase IV (KMG-IV): sequencing the most valuable type-strain genomes for metagenomic binning, comparative biology and taxonomic classification.</title>
        <authorList>
            <person name="Goeker M."/>
        </authorList>
    </citation>
    <scope>NUCLEOTIDE SEQUENCE [LARGE SCALE GENOMIC DNA]</scope>
    <source>
        <strain evidence="4 5">DSM 20705</strain>
    </source>
</reference>
<dbReference type="InterPro" id="IPR000979">
    <property type="entry name" value="Phosphodiesterase_MJ0936/Vps29"/>
</dbReference>
<dbReference type="NCBIfam" id="TIGR00040">
    <property type="entry name" value="yfcE"/>
    <property type="match status" value="1"/>
</dbReference>
<dbReference type="NCBIfam" id="NF006988">
    <property type="entry name" value="PRK09453.1"/>
    <property type="match status" value="1"/>
</dbReference>
<dbReference type="InterPro" id="IPR029052">
    <property type="entry name" value="Metallo-depent_PP-like"/>
</dbReference>
<sequence length="169" mass="19210">MRIGIVSDTHGGYKDFMTALEKMGDVDFILHLGDVLYHGPRNDLPGTYEPKKLAEFIKNMDNIIFVRGNCDSEVDEMVTDKNIHENFRIIDFGDIRIYATHGHRESEDERVAAAENKFCDYLITGHTHIKKDVKTDTLHILNPGSTTIPKDGSHSCAVIDDDGVHFYEW</sequence>
<protein>
    <recommendedName>
        <fullName evidence="2">Phosphoesterase</fullName>
        <ecNumber evidence="2">3.1.4.-</ecNumber>
    </recommendedName>
</protein>
<dbReference type="AlphaFoldDB" id="A0A2U1E748"/>
<dbReference type="Gene3D" id="3.60.21.10">
    <property type="match status" value="1"/>
</dbReference>
<evidence type="ECO:0000313" key="5">
    <source>
        <dbReference type="Proteomes" id="UP000245793"/>
    </source>
</evidence>
<organism evidence="4 5">
    <name type="scientific">Ezakiella coagulans</name>
    <dbReference type="NCBI Taxonomy" id="46507"/>
    <lineage>
        <taxon>Bacteria</taxon>
        <taxon>Bacillati</taxon>
        <taxon>Bacillota</taxon>
        <taxon>Tissierellia</taxon>
        <taxon>Ezakiella</taxon>
    </lineage>
</organism>
<proteinExistence type="inferred from homology"/>
<dbReference type="Pfam" id="PF12850">
    <property type="entry name" value="Metallophos_2"/>
    <property type="match status" value="1"/>
</dbReference>
<dbReference type="Proteomes" id="UP000245793">
    <property type="component" value="Unassembled WGS sequence"/>
</dbReference>
<comment type="similarity">
    <text evidence="1 2">Belongs to the metallophosphoesterase superfamily. YfcE family.</text>
</comment>
<name>A0A2U1E748_9FIRM</name>
<gene>
    <name evidence="4" type="ORF">C7381_101251</name>
</gene>
<evidence type="ECO:0000259" key="3">
    <source>
        <dbReference type="Pfam" id="PF12850"/>
    </source>
</evidence>
<keyword evidence="5" id="KW-1185">Reference proteome</keyword>
<dbReference type="EC" id="3.1.4.-" evidence="2"/>
<dbReference type="GO" id="GO:0016787">
    <property type="term" value="F:hydrolase activity"/>
    <property type="evidence" value="ECO:0007669"/>
    <property type="project" value="UniProtKB-UniRule"/>
</dbReference>
<accession>A0A2U1E748</accession>
<evidence type="ECO:0000256" key="1">
    <source>
        <dbReference type="ARBA" id="ARBA00008950"/>
    </source>
</evidence>
<dbReference type="PANTHER" id="PTHR11124">
    <property type="entry name" value="VACUOLAR SORTING PROTEIN VPS29"/>
    <property type="match status" value="1"/>
</dbReference>
<dbReference type="GO" id="GO:0046872">
    <property type="term" value="F:metal ion binding"/>
    <property type="evidence" value="ECO:0007669"/>
    <property type="project" value="UniProtKB-KW"/>
</dbReference>
<dbReference type="CDD" id="cd00841">
    <property type="entry name" value="MPP_YfcE"/>
    <property type="match status" value="1"/>
</dbReference>
<dbReference type="RefSeq" id="WP_116479618.1">
    <property type="nucleotide sequence ID" value="NZ_CAUPJO010000001.1"/>
</dbReference>
<dbReference type="SUPFAM" id="SSF56300">
    <property type="entry name" value="Metallo-dependent phosphatases"/>
    <property type="match status" value="1"/>
</dbReference>
<dbReference type="InterPro" id="IPR024654">
    <property type="entry name" value="Calcineurin-like_PHP_lpxH"/>
</dbReference>
<dbReference type="EMBL" id="QEKV01000001">
    <property type="protein sequence ID" value="PVY95725.1"/>
    <property type="molecule type" value="Genomic_DNA"/>
</dbReference>
<comment type="caution">
    <text evidence="4">The sequence shown here is derived from an EMBL/GenBank/DDBJ whole genome shotgun (WGS) entry which is preliminary data.</text>
</comment>
<feature type="domain" description="Calcineurin-like phosphoesterase" evidence="3">
    <location>
        <begin position="1"/>
        <end position="160"/>
    </location>
</feature>